<accession>A0A7H1N0I1</accession>
<dbReference type="Pfam" id="PF02698">
    <property type="entry name" value="DUF218"/>
    <property type="match status" value="1"/>
</dbReference>
<dbReference type="CDD" id="cd06259">
    <property type="entry name" value="YdcF-like"/>
    <property type="match status" value="1"/>
</dbReference>
<dbReference type="InterPro" id="IPR051599">
    <property type="entry name" value="Cell_Envelope_Assoc"/>
</dbReference>
<evidence type="ECO:0000313" key="2">
    <source>
        <dbReference type="EMBL" id="QNT69217.1"/>
    </source>
</evidence>
<gene>
    <name evidence="2" type="ORF">HQ394_07585</name>
</gene>
<evidence type="ECO:0000313" key="3">
    <source>
        <dbReference type="Proteomes" id="UP000516369"/>
    </source>
</evidence>
<sequence length="182" mass="19860">MVATKGGTDAAADAVIVLGAAVLAPGVASDALRRRIDHGLAVYFARHARYLVVSGGIVAAPPAEATLMREIALAAGVPNERIIVEDQSRNTFENAVYVGRILRRDGLRRAVLVTDAFHLPRALYCFRRLGLAVEGDGVARQPSTSRLKWWRQYLEELVRFARCAALFLIGSHKSIVQRVWGA</sequence>
<dbReference type="PANTHER" id="PTHR30336:SF20">
    <property type="entry name" value="DUF218 DOMAIN-CONTAINING PROTEIN"/>
    <property type="match status" value="1"/>
</dbReference>
<dbReference type="RefSeq" id="WP_190262723.1">
    <property type="nucleotide sequence ID" value="NZ_CP053923.1"/>
</dbReference>
<dbReference type="GO" id="GO:0005886">
    <property type="term" value="C:plasma membrane"/>
    <property type="evidence" value="ECO:0007669"/>
    <property type="project" value="TreeGrafter"/>
</dbReference>
<proteinExistence type="predicted"/>
<keyword evidence="3" id="KW-1185">Reference proteome</keyword>
<dbReference type="InterPro" id="IPR014729">
    <property type="entry name" value="Rossmann-like_a/b/a_fold"/>
</dbReference>
<dbReference type="PANTHER" id="PTHR30336">
    <property type="entry name" value="INNER MEMBRANE PROTEIN, PROBABLE PERMEASE"/>
    <property type="match status" value="1"/>
</dbReference>
<dbReference type="AlphaFoldDB" id="A0A7H1N0I1"/>
<evidence type="ECO:0000259" key="1">
    <source>
        <dbReference type="Pfam" id="PF02698"/>
    </source>
</evidence>
<name>A0A7H1N0I1_9PROT</name>
<dbReference type="InterPro" id="IPR003848">
    <property type="entry name" value="DUF218"/>
</dbReference>
<dbReference type="Proteomes" id="UP000516369">
    <property type="component" value="Chromosome"/>
</dbReference>
<dbReference type="EMBL" id="CP053923">
    <property type="protein sequence ID" value="QNT69217.1"/>
    <property type="molecule type" value="Genomic_DNA"/>
</dbReference>
<feature type="domain" description="DUF218" evidence="1">
    <location>
        <begin position="13"/>
        <end position="157"/>
    </location>
</feature>
<reference evidence="2 3" key="1">
    <citation type="submission" date="2020-05" db="EMBL/GenBank/DDBJ databases">
        <title>Complete closed genome sequence of Defluviicoccus vanus.</title>
        <authorList>
            <person name="Bessarab I."/>
            <person name="Arumugam K."/>
            <person name="Maszenan A.M."/>
            <person name="Seviour R.J."/>
            <person name="Williams R.B."/>
        </authorList>
    </citation>
    <scope>NUCLEOTIDE SEQUENCE [LARGE SCALE GENOMIC DNA]</scope>
    <source>
        <strain evidence="2 3">Ben 114</strain>
    </source>
</reference>
<organism evidence="2 3">
    <name type="scientific">Defluviicoccus vanus</name>
    <dbReference type="NCBI Taxonomy" id="111831"/>
    <lineage>
        <taxon>Bacteria</taxon>
        <taxon>Pseudomonadati</taxon>
        <taxon>Pseudomonadota</taxon>
        <taxon>Alphaproteobacteria</taxon>
        <taxon>Rhodospirillales</taxon>
        <taxon>Rhodospirillaceae</taxon>
        <taxon>Defluviicoccus</taxon>
    </lineage>
</organism>
<dbReference type="Gene3D" id="3.40.50.620">
    <property type="entry name" value="HUPs"/>
    <property type="match status" value="1"/>
</dbReference>
<protein>
    <submittedName>
        <fullName evidence="2">YdcF family protein</fullName>
    </submittedName>
</protein>
<dbReference type="KEGG" id="dvn:HQ394_07585"/>